<protein>
    <submittedName>
        <fullName evidence="2">Uncharacterized protein</fullName>
    </submittedName>
</protein>
<comment type="caution">
    <text evidence="2">The sequence shown here is derived from an EMBL/GenBank/DDBJ whole genome shotgun (WGS) entry which is preliminary data.</text>
</comment>
<feature type="transmembrane region" description="Helical" evidence="1">
    <location>
        <begin position="115"/>
        <end position="141"/>
    </location>
</feature>
<feature type="non-terminal residue" evidence="2">
    <location>
        <position position="151"/>
    </location>
</feature>
<keyword evidence="1" id="KW-0472">Membrane</keyword>
<evidence type="ECO:0000256" key="1">
    <source>
        <dbReference type="SAM" id="Phobius"/>
    </source>
</evidence>
<dbReference type="EMBL" id="BDQV01000369">
    <property type="protein sequence ID" value="GAY63747.1"/>
    <property type="molecule type" value="Genomic_DNA"/>
</dbReference>
<dbReference type="AlphaFoldDB" id="A0A2H5QGI6"/>
<keyword evidence="1" id="KW-0812">Transmembrane</keyword>
<reference evidence="2 3" key="1">
    <citation type="journal article" date="2017" name="Front. Genet.">
        <title>Draft sequencing of the heterozygous diploid genome of Satsuma (Citrus unshiu Marc.) using a hybrid assembly approach.</title>
        <authorList>
            <person name="Shimizu T."/>
            <person name="Tanizawa Y."/>
            <person name="Mochizuki T."/>
            <person name="Nagasaki H."/>
            <person name="Yoshioka T."/>
            <person name="Toyoda A."/>
            <person name="Fujiyama A."/>
            <person name="Kaminuma E."/>
            <person name="Nakamura Y."/>
        </authorList>
    </citation>
    <scope>NUCLEOTIDE SEQUENCE [LARGE SCALE GENOMIC DNA]</scope>
    <source>
        <strain evidence="3">cv. Miyagawa wase</strain>
    </source>
</reference>
<accession>A0A2H5QGI6</accession>
<dbReference type="Proteomes" id="UP000236630">
    <property type="component" value="Unassembled WGS sequence"/>
</dbReference>
<gene>
    <name evidence="2" type="ORF">CUMW_228120</name>
</gene>
<keyword evidence="3" id="KW-1185">Reference proteome</keyword>
<name>A0A2H5QGI6_CITUN</name>
<organism evidence="2 3">
    <name type="scientific">Citrus unshiu</name>
    <name type="common">Satsuma mandarin</name>
    <name type="synonym">Citrus nobilis var. unshiu</name>
    <dbReference type="NCBI Taxonomy" id="55188"/>
    <lineage>
        <taxon>Eukaryota</taxon>
        <taxon>Viridiplantae</taxon>
        <taxon>Streptophyta</taxon>
        <taxon>Embryophyta</taxon>
        <taxon>Tracheophyta</taxon>
        <taxon>Spermatophyta</taxon>
        <taxon>Magnoliopsida</taxon>
        <taxon>eudicotyledons</taxon>
        <taxon>Gunneridae</taxon>
        <taxon>Pentapetalae</taxon>
        <taxon>rosids</taxon>
        <taxon>malvids</taxon>
        <taxon>Sapindales</taxon>
        <taxon>Rutaceae</taxon>
        <taxon>Aurantioideae</taxon>
        <taxon>Citrus</taxon>
    </lineage>
</organism>
<evidence type="ECO:0000313" key="3">
    <source>
        <dbReference type="Proteomes" id="UP000236630"/>
    </source>
</evidence>
<feature type="transmembrane region" description="Helical" evidence="1">
    <location>
        <begin position="74"/>
        <end position="95"/>
    </location>
</feature>
<proteinExistence type="predicted"/>
<sequence>MAYATNVIPVEILECEVTDFIDVNESWYWSRFEQLSLEVDLDLERPSEHASFLVACFSYRLRLSWLNGIYPSRLVVTVVGLCVKMLFMLYVIVLWLCINDKVFLILDLIVGYTRIWLMTVGWGMFQVGLFSLVLLYGGFGFGEINFSLTKR</sequence>
<keyword evidence="1" id="KW-1133">Transmembrane helix</keyword>
<evidence type="ECO:0000313" key="2">
    <source>
        <dbReference type="EMBL" id="GAY63747.1"/>
    </source>
</evidence>